<dbReference type="AlphaFoldDB" id="A0A6N8J069"/>
<dbReference type="Gene3D" id="3.40.50.720">
    <property type="entry name" value="NAD(P)-binding Rossmann-like Domain"/>
    <property type="match status" value="1"/>
</dbReference>
<dbReference type="PANTHER" id="PTHR43060">
    <property type="entry name" value="3-HYDROXYISOBUTYRATE DEHYDROGENASE-LIKE 1, MITOCHONDRIAL-RELATED"/>
    <property type="match status" value="1"/>
</dbReference>
<dbReference type="InterPro" id="IPR008927">
    <property type="entry name" value="6-PGluconate_DH-like_C_sf"/>
</dbReference>
<organism evidence="6 7">
    <name type="scientific">Ramlibacter pinisoli</name>
    <dbReference type="NCBI Taxonomy" id="2682844"/>
    <lineage>
        <taxon>Bacteria</taxon>
        <taxon>Pseudomonadati</taxon>
        <taxon>Pseudomonadota</taxon>
        <taxon>Betaproteobacteria</taxon>
        <taxon>Burkholderiales</taxon>
        <taxon>Comamonadaceae</taxon>
        <taxon>Ramlibacter</taxon>
    </lineage>
</organism>
<dbReference type="EMBL" id="WSEL01000009">
    <property type="protein sequence ID" value="MVQ32245.1"/>
    <property type="molecule type" value="Genomic_DNA"/>
</dbReference>
<gene>
    <name evidence="6" type="ORF">GON04_22510</name>
</gene>
<dbReference type="Pfam" id="PF03446">
    <property type="entry name" value="NAD_binding_2"/>
    <property type="match status" value="1"/>
</dbReference>
<feature type="domain" description="3-hydroxyisobutyrate dehydrogenase-like NAD-binding" evidence="5">
    <location>
        <begin position="170"/>
        <end position="291"/>
    </location>
</feature>
<keyword evidence="2" id="KW-0520">NAD</keyword>
<keyword evidence="7" id="KW-1185">Reference proteome</keyword>
<evidence type="ECO:0000256" key="1">
    <source>
        <dbReference type="ARBA" id="ARBA00023002"/>
    </source>
</evidence>
<sequence>MASSAREPVGLIGLGIMGGAMAEALVAAGHPVSGFDVAAAAMERLKAAGGQGCDGAAQVARDAEVLIFSLSTSPAMLESARNVAASVQAGGRCRLVIETSTLPLDDKNEVARILEGAGIAVLDCPISGTAVRMKEGAWTIYCSGAEPSYERARPLLQVFTQMVPFVGAYGNGTKMKFAANHLVAILNVACAESTNLARKMGLDPRQVLELFGNSPVIGTGVMRLRMPFMIERRYEPATMKVEVWQKDMQVIGDMARSVDCPTPLFSACVPIYSAAMAQGRAKHDTASVSEVLAGLAGVDRS</sequence>
<protein>
    <submittedName>
        <fullName evidence="6">NAD-binding protein</fullName>
    </submittedName>
</protein>
<dbReference type="Pfam" id="PF14833">
    <property type="entry name" value="NAD_binding_11"/>
    <property type="match status" value="1"/>
</dbReference>
<dbReference type="Gene3D" id="1.10.1040.10">
    <property type="entry name" value="N-(1-d-carboxylethyl)-l-norvaline Dehydrogenase, domain 2"/>
    <property type="match status" value="1"/>
</dbReference>
<evidence type="ECO:0000256" key="2">
    <source>
        <dbReference type="ARBA" id="ARBA00023027"/>
    </source>
</evidence>
<feature type="active site" evidence="3">
    <location>
        <position position="176"/>
    </location>
</feature>
<accession>A0A6N8J069</accession>
<dbReference type="InterPro" id="IPR013328">
    <property type="entry name" value="6PGD_dom2"/>
</dbReference>
<dbReference type="GO" id="GO:0050661">
    <property type="term" value="F:NADP binding"/>
    <property type="evidence" value="ECO:0007669"/>
    <property type="project" value="InterPro"/>
</dbReference>
<dbReference type="SUPFAM" id="SSF48179">
    <property type="entry name" value="6-phosphogluconate dehydrogenase C-terminal domain-like"/>
    <property type="match status" value="1"/>
</dbReference>
<dbReference type="PIRSF" id="PIRSF000103">
    <property type="entry name" value="HIBADH"/>
    <property type="match status" value="1"/>
</dbReference>
<name>A0A6N8J069_9BURK</name>
<dbReference type="InterPro" id="IPR029154">
    <property type="entry name" value="HIBADH-like_NADP-bd"/>
</dbReference>
<dbReference type="InterPro" id="IPR036291">
    <property type="entry name" value="NAD(P)-bd_dom_sf"/>
</dbReference>
<dbReference type="PANTHER" id="PTHR43060:SF15">
    <property type="entry name" value="3-HYDROXYISOBUTYRATE DEHYDROGENASE-LIKE 1, MITOCHONDRIAL-RELATED"/>
    <property type="match status" value="1"/>
</dbReference>
<dbReference type="SUPFAM" id="SSF51735">
    <property type="entry name" value="NAD(P)-binding Rossmann-fold domains"/>
    <property type="match status" value="1"/>
</dbReference>
<evidence type="ECO:0000256" key="3">
    <source>
        <dbReference type="PIRSR" id="PIRSR000103-1"/>
    </source>
</evidence>
<proteinExistence type="predicted"/>
<dbReference type="GO" id="GO:0051287">
    <property type="term" value="F:NAD binding"/>
    <property type="evidence" value="ECO:0007669"/>
    <property type="project" value="InterPro"/>
</dbReference>
<comment type="caution">
    <text evidence="6">The sequence shown here is derived from an EMBL/GenBank/DDBJ whole genome shotgun (WGS) entry which is preliminary data.</text>
</comment>
<dbReference type="InterPro" id="IPR015815">
    <property type="entry name" value="HIBADH-related"/>
</dbReference>
<evidence type="ECO:0000259" key="4">
    <source>
        <dbReference type="Pfam" id="PF03446"/>
    </source>
</evidence>
<dbReference type="InterPro" id="IPR006115">
    <property type="entry name" value="6PGDH_NADP-bd"/>
</dbReference>
<evidence type="ECO:0000313" key="7">
    <source>
        <dbReference type="Proteomes" id="UP000469385"/>
    </source>
</evidence>
<dbReference type="Proteomes" id="UP000469385">
    <property type="component" value="Unassembled WGS sequence"/>
</dbReference>
<evidence type="ECO:0000313" key="6">
    <source>
        <dbReference type="EMBL" id="MVQ32245.1"/>
    </source>
</evidence>
<keyword evidence="1" id="KW-0560">Oxidoreductase</keyword>
<reference evidence="6 7" key="1">
    <citation type="submission" date="2019-12" db="EMBL/GenBank/DDBJ databases">
        <authorList>
            <person name="Huq M.A."/>
        </authorList>
    </citation>
    <scope>NUCLEOTIDE SEQUENCE [LARGE SCALE GENOMIC DNA]</scope>
    <source>
        <strain evidence="6 7">MAH-25</strain>
    </source>
</reference>
<feature type="domain" description="6-phosphogluconate dehydrogenase NADP-binding" evidence="4">
    <location>
        <begin position="9"/>
        <end position="165"/>
    </location>
</feature>
<dbReference type="GO" id="GO:0016491">
    <property type="term" value="F:oxidoreductase activity"/>
    <property type="evidence" value="ECO:0007669"/>
    <property type="project" value="UniProtKB-KW"/>
</dbReference>
<evidence type="ECO:0000259" key="5">
    <source>
        <dbReference type="Pfam" id="PF14833"/>
    </source>
</evidence>